<dbReference type="AlphaFoldDB" id="A0A4Z2HPT4"/>
<accession>A0A4Z2HPT4</accession>
<organism evidence="2 3">
    <name type="scientific">Liparis tanakae</name>
    <name type="common">Tanaka's snailfish</name>
    <dbReference type="NCBI Taxonomy" id="230148"/>
    <lineage>
        <taxon>Eukaryota</taxon>
        <taxon>Metazoa</taxon>
        <taxon>Chordata</taxon>
        <taxon>Craniata</taxon>
        <taxon>Vertebrata</taxon>
        <taxon>Euteleostomi</taxon>
        <taxon>Actinopterygii</taxon>
        <taxon>Neopterygii</taxon>
        <taxon>Teleostei</taxon>
        <taxon>Neoteleostei</taxon>
        <taxon>Acanthomorphata</taxon>
        <taxon>Eupercaria</taxon>
        <taxon>Perciformes</taxon>
        <taxon>Cottioidei</taxon>
        <taxon>Cottales</taxon>
        <taxon>Liparidae</taxon>
        <taxon>Liparis</taxon>
    </lineage>
</organism>
<dbReference type="EMBL" id="SRLO01000201">
    <property type="protein sequence ID" value="TNN67610.1"/>
    <property type="molecule type" value="Genomic_DNA"/>
</dbReference>
<evidence type="ECO:0000313" key="3">
    <source>
        <dbReference type="Proteomes" id="UP000314294"/>
    </source>
</evidence>
<feature type="compositionally biased region" description="Basic and acidic residues" evidence="1">
    <location>
        <begin position="154"/>
        <end position="181"/>
    </location>
</feature>
<dbReference type="Proteomes" id="UP000314294">
    <property type="component" value="Unassembled WGS sequence"/>
</dbReference>
<reference evidence="2 3" key="1">
    <citation type="submission" date="2019-03" db="EMBL/GenBank/DDBJ databases">
        <title>First draft genome of Liparis tanakae, snailfish: a comprehensive survey of snailfish specific genes.</title>
        <authorList>
            <person name="Kim W."/>
            <person name="Song I."/>
            <person name="Jeong J.-H."/>
            <person name="Kim D."/>
            <person name="Kim S."/>
            <person name="Ryu S."/>
            <person name="Song J.Y."/>
            <person name="Lee S.K."/>
        </authorList>
    </citation>
    <scope>NUCLEOTIDE SEQUENCE [LARGE SCALE GENOMIC DNA]</scope>
    <source>
        <tissue evidence="2">Muscle</tissue>
    </source>
</reference>
<name>A0A4Z2HPT4_9TELE</name>
<evidence type="ECO:0000313" key="2">
    <source>
        <dbReference type="EMBL" id="TNN67610.1"/>
    </source>
</evidence>
<feature type="region of interest" description="Disordered" evidence="1">
    <location>
        <begin position="152"/>
        <end position="188"/>
    </location>
</feature>
<sequence length="245" mass="26977">MALARRGACILYEIWGAELCAVQNTTGLSGDPEQKAELGHSLHLLSQRERERERLASEDTMAGEEASTLMDDAHLQTNLCKLRKGFGWSSQGTPTLSRAGLGGAASEWGKRNLIGNQSFQGKNGVGLSVTIPWVLPAERGVQKRLYTGTVEAKGGLKEPDPEVVAKEKVRSQDRNPNGEEDRERDDDDAVAEARFPENNLLPPPPKMFPIRPPLRYLFNPHACPLYSPTEEFGFLEGVGCLRCHN</sequence>
<dbReference type="OrthoDB" id="10649695at2759"/>
<gene>
    <name evidence="2" type="ORF">EYF80_022179</name>
</gene>
<comment type="caution">
    <text evidence="2">The sequence shown here is derived from an EMBL/GenBank/DDBJ whole genome shotgun (WGS) entry which is preliminary data.</text>
</comment>
<proteinExistence type="predicted"/>
<keyword evidence="3" id="KW-1185">Reference proteome</keyword>
<protein>
    <submittedName>
        <fullName evidence="2">Uncharacterized protein</fullName>
    </submittedName>
</protein>
<evidence type="ECO:0000256" key="1">
    <source>
        <dbReference type="SAM" id="MobiDB-lite"/>
    </source>
</evidence>